<accession>A0A399JAW3</accession>
<evidence type="ECO:0000313" key="2">
    <source>
        <dbReference type="EMBL" id="RII41349.1"/>
    </source>
</evidence>
<dbReference type="AlphaFoldDB" id="A0A399JAW3"/>
<organism evidence="2 3">
    <name type="scientific">Galactobacter valiniphilus</name>
    <dbReference type="NCBI Taxonomy" id="2676122"/>
    <lineage>
        <taxon>Bacteria</taxon>
        <taxon>Bacillati</taxon>
        <taxon>Actinomycetota</taxon>
        <taxon>Actinomycetes</taxon>
        <taxon>Micrococcales</taxon>
        <taxon>Micrococcaceae</taxon>
        <taxon>Galactobacter</taxon>
    </lineage>
</organism>
<sequence length="149" mass="15001">MRFAVPRSTVAARSLAVLGASAALLAGLAACSEPASDAPAQAVTYKIVATGENLSQISAVAYYTTPAPGKSSVRANMGTVPLTPVEGKDAAMWQTETTVTKGSRIDVTAAPASSKTSLSCVVRVDGNEFLSAAAGPGQPVTCSTQKQGN</sequence>
<protein>
    <submittedName>
        <fullName evidence="2">Uncharacterized protein</fullName>
    </submittedName>
</protein>
<keyword evidence="1" id="KW-0732">Signal</keyword>
<comment type="caution">
    <text evidence="2">The sequence shown here is derived from an EMBL/GenBank/DDBJ whole genome shotgun (WGS) entry which is preliminary data.</text>
</comment>
<feature type="chain" id="PRO_5038752827" evidence="1">
    <location>
        <begin position="23"/>
        <end position="149"/>
    </location>
</feature>
<keyword evidence="3" id="KW-1185">Reference proteome</keyword>
<proteinExistence type="predicted"/>
<evidence type="ECO:0000256" key="1">
    <source>
        <dbReference type="SAM" id="SignalP"/>
    </source>
</evidence>
<gene>
    <name evidence="2" type="ORF">DWB68_13030</name>
</gene>
<dbReference type="Proteomes" id="UP000265419">
    <property type="component" value="Unassembled WGS sequence"/>
</dbReference>
<name>A0A399JAW3_9MICC</name>
<feature type="signal peptide" evidence="1">
    <location>
        <begin position="1"/>
        <end position="22"/>
    </location>
</feature>
<evidence type="ECO:0000313" key="3">
    <source>
        <dbReference type="Proteomes" id="UP000265419"/>
    </source>
</evidence>
<dbReference type="EMBL" id="QQXK01000029">
    <property type="protein sequence ID" value="RII41349.1"/>
    <property type="molecule type" value="Genomic_DNA"/>
</dbReference>
<dbReference type="PROSITE" id="PS51257">
    <property type="entry name" value="PROKAR_LIPOPROTEIN"/>
    <property type="match status" value="1"/>
</dbReference>
<reference evidence="2 3" key="1">
    <citation type="submission" date="2018-07" db="EMBL/GenBank/DDBJ databases">
        <title>Arthrobacter sp. nov., isolated from raw cow's milk with high bacterial count.</title>
        <authorList>
            <person name="Hahne J."/>
            <person name="Isele D."/>
            <person name="Lipski A."/>
        </authorList>
    </citation>
    <scope>NUCLEOTIDE SEQUENCE [LARGE SCALE GENOMIC DNA]</scope>
    <source>
        <strain evidence="2 3">JZ R-35</strain>
    </source>
</reference>
<dbReference type="RefSeq" id="WP_119425557.1">
    <property type="nucleotide sequence ID" value="NZ_QQXK01000029.1"/>
</dbReference>